<organism evidence="2 3">
    <name type="scientific">Desulfovibrio litoralis DSM 11393</name>
    <dbReference type="NCBI Taxonomy" id="1121455"/>
    <lineage>
        <taxon>Bacteria</taxon>
        <taxon>Pseudomonadati</taxon>
        <taxon>Thermodesulfobacteriota</taxon>
        <taxon>Desulfovibrionia</taxon>
        <taxon>Desulfovibrionales</taxon>
        <taxon>Desulfovibrionaceae</taxon>
        <taxon>Desulfovibrio</taxon>
    </lineage>
</organism>
<evidence type="ECO:0000313" key="2">
    <source>
        <dbReference type="EMBL" id="SHN49194.1"/>
    </source>
</evidence>
<dbReference type="EMBL" id="FRDI01000002">
    <property type="protein sequence ID" value="SHN49194.1"/>
    <property type="molecule type" value="Genomic_DNA"/>
</dbReference>
<dbReference type="AlphaFoldDB" id="A0A1M7RSJ8"/>
<dbReference type="STRING" id="1121455.SAMN02745728_00106"/>
<gene>
    <name evidence="2" type="ORF">SAMN02745728_00106</name>
</gene>
<proteinExistence type="predicted"/>
<dbReference type="Proteomes" id="UP000186469">
    <property type="component" value="Unassembled WGS sequence"/>
</dbReference>
<dbReference type="InterPro" id="IPR030888">
    <property type="entry name" value="Put_ccm"/>
</dbReference>
<dbReference type="NCBIfam" id="TIGR04391">
    <property type="entry name" value="CcmD_alt_fam"/>
    <property type="match status" value="1"/>
</dbReference>
<keyword evidence="1" id="KW-0472">Membrane</keyword>
<sequence>MDTINWLMFANIAIWAGLGVYLMFIAFKHQQLVKRISRLELLNPSQNDKP</sequence>
<protein>
    <submittedName>
        <fullName evidence="2">CcmD family protein</fullName>
    </submittedName>
</protein>
<reference evidence="2 3" key="1">
    <citation type="submission" date="2016-12" db="EMBL/GenBank/DDBJ databases">
        <authorList>
            <person name="Song W.-J."/>
            <person name="Kurnit D.M."/>
        </authorList>
    </citation>
    <scope>NUCLEOTIDE SEQUENCE [LARGE SCALE GENOMIC DNA]</scope>
    <source>
        <strain evidence="2 3">DSM 11393</strain>
    </source>
</reference>
<keyword evidence="3" id="KW-1185">Reference proteome</keyword>
<keyword evidence="1" id="KW-1133">Transmembrane helix</keyword>
<evidence type="ECO:0000313" key="3">
    <source>
        <dbReference type="Proteomes" id="UP000186469"/>
    </source>
</evidence>
<accession>A0A1M7RSJ8</accession>
<dbReference type="OrthoDB" id="5472224at2"/>
<evidence type="ECO:0000256" key="1">
    <source>
        <dbReference type="SAM" id="Phobius"/>
    </source>
</evidence>
<name>A0A1M7RSJ8_9BACT</name>
<keyword evidence="1" id="KW-0812">Transmembrane</keyword>
<dbReference type="RefSeq" id="WP_072695414.1">
    <property type="nucleotide sequence ID" value="NZ_FRDI01000002.1"/>
</dbReference>
<feature type="transmembrane region" description="Helical" evidence="1">
    <location>
        <begin position="6"/>
        <end position="27"/>
    </location>
</feature>